<keyword evidence="5" id="KW-1185">Reference proteome</keyword>
<reference evidence="3 5" key="2">
    <citation type="journal article" date="2013" name="Nature">
        <title>Insights into bilaterian evolution from three spiralian genomes.</title>
        <authorList>
            <person name="Simakov O."/>
            <person name="Marletaz F."/>
            <person name="Cho S.J."/>
            <person name="Edsinger-Gonzales E."/>
            <person name="Havlak P."/>
            <person name="Hellsten U."/>
            <person name="Kuo D.H."/>
            <person name="Larsson T."/>
            <person name="Lv J."/>
            <person name="Arendt D."/>
            <person name="Savage R."/>
            <person name="Osoegawa K."/>
            <person name="de Jong P."/>
            <person name="Grimwood J."/>
            <person name="Chapman J.A."/>
            <person name="Shapiro H."/>
            <person name="Aerts A."/>
            <person name="Otillar R.P."/>
            <person name="Terry A.Y."/>
            <person name="Boore J.L."/>
            <person name="Grigoriev I.V."/>
            <person name="Lindberg D.R."/>
            <person name="Seaver E.C."/>
            <person name="Weisblat D.A."/>
            <person name="Putnam N.H."/>
            <person name="Rokhsar D.S."/>
        </authorList>
    </citation>
    <scope>NUCLEOTIDE SEQUENCE</scope>
    <source>
        <strain evidence="3 5">I ESC-2004</strain>
    </source>
</reference>
<dbReference type="PROSITE" id="PS51421">
    <property type="entry name" value="RAS"/>
    <property type="match status" value="1"/>
</dbReference>
<sequence>DLKVVIMGAASVGKTTIIHRYIEKRFQETISTIGASFSLKQWGPYNIALWDTAGEERFSGLSSFYCRGAGAAILAYDLTSDDSFHALRARFKGLLEAAEDDCLVVVVGTKLDMVTEENRAVPPQDAKALARELNTQQLTELPYFETSSLSGHNVDRLFEYIFQHCLPVNESGQAIAEPKNRKRSGTVDL</sequence>
<dbReference type="AlphaFoldDB" id="R7VB11"/>
<name>R7VB11_CAPTE</name>
<evidence type="ECO:0000313" key="3">
    <source>
        <dbReference type="EMBL" id="ELU15702.1"/>
    </source>
</evidence>
<organism evidence="3">
    <name type="scientific">Capitella teleta</name>
    <name type="common">Polychaete worm</name>
    <dbReference type="NCBI Taxonomy" id="283909"/>
    <lineage>
        <taxon>Eukaryota</taxon>
        <taxon>Metazoa</taxon>
        <taxon>Spiralia</taxon>
        <taxon>Lophotrochozoa</taxon>
        <taxon>Annelida</taxon>
        <taxon>Polychaeta</taxon>
        <taxon>Sedentaria</taxon>
        <taxon>Scolecida</taxon>
        <taxon>Capitellidae</taxon>
        <taxon>Capitella</taxon>
    </lineage>
</organism>
<dbReference type="EMBL" id="AMQN01004478">
    <property type="status" value="NOT_ANNOTATED_CDS"/>
    <property type="molecule type" value="Genomic_DNA"/>
</dbReference>
<proteinExistence type="inferred from homology"/>
<dbReference type="Pfam" id="PF00071">
    <property type="entry name" value="Ras"/>
    <property type="match status" value="1"/>
</dbReference>
<dbReference type="PANTHER" id="PTHR47978">
    <property type="match status" value="1"/>
</dbReference>
<reference evidence="5" key="1">
    <citation type="submission" date="2012-12" db="EMBL/GenBank/DDBJ databases">
        <authorList>
            <person name="Hellsten U."/>
            <person name="Grimwood J."/>
            <person name="Chapman J.A."/>
            <person name="Shapiro H."/>
            <person name="Aerts A."/>
            <person name="Otillar R.P."/>
            <person name="Terry A.Y."/>
            <person name="Boore J.L."/>
            <person name="Simakov O."/>
            <person name="Marletaz F."/>
            <person name="Cho S.-J."/>
            <person name="Edsinger-Gonzales E."/>
            <person name="Havlak P."/>
            <person name="Kuo D.-H."/>
            <person name="Larsson T."/>
            <person name="Lv J."/>
            <person name="Arendt D."/>
            <person name="Savage R."/>
            <person name="Osoegawa K."/>
            <person name="de Jong P."/>
            <person name="Lindberg D.R."/>
            <person name="Seaver E.C."/>
            <person name="Weisblat D.A."/>
            <person name="Putnam N.H."/>
            <person name="Grigoriev I.V."/>
            <person name="Rokhsar D.S."/>
        </authorList>
    </citation>
    <scope>NUCLEOTIDE SEQUENCE</scope>
    <source>
        <strain evidence="5">I ESC-2004</strain>
    </source>
</reference>
<dbReference type="SMART" id="SM00173">
    <property type="entry name" value="RAS"/>
    <property type="match status" value="1"/>
</dbReference>
<dbReference type="GO" id="GO:0003924">
    <property type="term" value="F:GTPase activity"/>
    <property type="evidence" value="ECO:0007669"/>
    <property type="project" value="InterPro"/>
</dbReference>
<evidence type="ECO:0000256" key="1">
    <source>
        <dbReference type="ARBA" id="ARBA00006270"/>
    </source>
</evidence>
<comment type="similarity">
    <text evidence="1">Belongs to the small GTPase superfamily. Rab family.</text>
</comment>
<evidence type="ECO:0000313" key="5">
    <source>
        <dbReference type="Proteomes" id="UP000014760"/>
    </source>
</evidence>
<dbReference type="EMBL" id="KB293638">
    <property type="protein sequence ID" value="ELU15702.1"/>
    <property type="molecule type" value="Genomic_DNA"/>
</dbReference>
<feature type="non-terminal residue" evidence="3">
    <location>
        <position position="189"/>
    </location>
</feature>
<protein>
    <submittedName>
        <fullName evidence="3 4">Uncharacterized protein</fullName>
    </submittedName>
</protein>
<dbReference type="SMART" id="SM00175">
    <property type="entry name" value="RAB"/>
    <property type="match status" value="1"/>
</dbReference>
<keyword evidence="2" id="KW-0547">Nucleotide-binding</keyword>
<dbReference type="OMA" id="DEQDMPA"/>
<evidence type="ECO:0000256" key="2">
    <source>
        <dbReference type="ARBA" id="ARBA00022741"/>
    </source>
</evidence>
<dbReference type="SMART" id="SM00174">
    <property type="entry name" value="RHO"/>
    <property type="match status" value="1"/>
</dbReference>
<dbReference type="EnsemblMetazoa" id="CapteT56170">
    <property type="protein sequence ID" value="CapteP56170"/>
    <property type="gene ID" value="CapteG56170"/>
</dbReference>
<dbReference type="Proteomes" id="UP000014760">
    <property type="component" value="Unassembled WGS sequence"/>
</dbReference>
<dbReference type="NCBIfam" id="TIGR00231">
    <property type="entry name" value="small_GTP"/>
    <property type="match status" value="1"/>
</dbReference>
<feature type="non-terminal residue" evidence="3">
    <location>
        <position position="1"/>
    </location>
</feature>
<dbReference type="STRING" id="283909.R7VB11"/>
<dbReference type="InterPro" id="IPR001806">
    <property type="entry name" value="Small_GTPase"/>
</dbReference>
<dbReference type="PROSITE" id="PS51419">
    <property type="entry name" value="RAB"/>
    <property type="match status" value="1"/>
</dbReference>
<evidence type="ECO:0000313" key="4">
    <source>
        <dbReference type="EnsemblMetazoa" id="CapteP56170"/>
    </source>
</evidence>
<dbReference type="PRINTS" id="PR00449">
    <property type="entry name" value="RASTRNSFRMNG"/>
</dbReference>
<gene>
    <name evidence="3" type="ORF">CAPTEDRAFT_56170</name>
</gene>
<dbReference type="Gene3D" id="3.40.50.300">
    <property type="entry name" value="P-loop containing nucleotide triphosphate hydrolases"/>
    <property type="match status" value="1"/>
</dbReference>
<dbReference type="GO" id="GO:0005525">
    <property type="term" value="F:GTP binding"/>
    <property type="evidence" value="ECO:0007669"/>
    <property type="project" value="InterPro"/>
</dbReference>
<dbReference type="InterPro" id="IPR027417">
    <property type="entry name" value="P-loop_NTPase"/>
</dbReference>
<dbReference type="InterPro" id="IPR005225">
    <property type="entry name" value="Small_GTP-bd"/>
</dbReference>
<accession>R7VB11</accession>
<dbReference type="HOGENOM" id="CLU_041217_10_2_1"/>
<dbReference type="SUPFAM" id="SSF52540">
    <property type="entry name" value="P-loop containing nucleoside triphosphate hydrolases"/>
    <property type="match status" value="1"/>
</dbReference>
<reference evidence="4" key="3">
    <citation type="submission" date="2015-06" db="UniProtKB">
        <authorList>
            <consortium name="EnsemblMetazoa"/>
        </authorList>
    </citation>
    <scope>IDENTIFICATION</scope>
</reference>
<dbReference type="OrthoDB" id="25896at2759"/>